<dbReference type="Proteomes" id="UP000242699">
    <property type="component" value="Unassembled WGS sequence"/>
</dbReference>
<reference evidence="1 2" key="1">
    <citation type="journal article" date="2014" name="BMC Genomics">
        <title>Comparison of environmental and isolate Sulfobacillus genomes reveals diverse carbon, sulfur, nitrogen, and hydrogen metabolisms.</title>
        <authorList>
            <person name="Justice N.B."/>
            <person name="Norman A."/>
            <person name="Brown C.T."/>
            <person name="Singh A."/>
            <person name="Thomas B.C."/>
            <person name="Banfield J.F."/>
        </authorList>
    </citation>
    <scope>NUCLEOTIDE SEQUENCE [LARGE SCALE GENOMIC DNA]</scope>
    <source>
        <strain evidence="1">AMDSBA1</strain>
    </source>
</reference>
<sequence>MNRVRGLLRDELRHRTKSYVPKEQGEMHRVHERKETALIRGDLLEMTAGPGNRRRWVPVNVHESADAVIGRSGSPIEGPNGKKG</sequence>
<dbReference type="AlphaFoldDB" id="A0A2T2X7X1"/>
<evidence type="ECO:0000313" key="2">
    <source>
        <dbReference type="Proteomes" id="UP000242699"/>
    </source>
</evidence>
<dbReference type="EMBL" id="PXYT01000009">
    <property type="protein sequence ID" value="PSR30575.1"/>
    <property type="molecule type" value="Genomic_DNA"/>
</dbReference>
<accession>A0A2T2X7X1</accession>
<gene>
    <name evidence="1" type="ORF">C7B43_05715</name>
</gene>
<comment type="caution">
    <text evidence="1">The sequence shown here is derived from an EMBL/GenBank/DDBJ whole genome shotgun (WGS) entry which is preliminary data.</text>
</comment>
<evidence type="ECO:0000313" key="1">
    <source>
        <dbReference type="EMBL" id="PSR30575.1"/>
    </source>
</evidence>
<protein>
    <submittedName>
        <fullName evidence="1">Uncharacterized protein</fullName>
    </submittedName>
</protein>
<proteinExistence type="predicted"/>
<organism evidence="1 2">
    <name type="scientific">Sulfobacillus benefaciens</name>
    <dbReference type="NCBI Taxonomy" id="453960"/>
    <lineage>
        <taxon>Bacteria</taxon>
        <taxon>Bacillati</taxon>
        <taxon>Bacillota</taxon>
        <taxon>Clostridia</taxon>
        <taxon>Eubacteriales</taxon>
        <taxon>Clostridiales Family XVII. Incertae Sedis</taxon>
        <taxon>Sulfobacillus</taxon>
    </lineage>
</organism>
<name>A0A2T2X7X1_9FIRM</name>